<keyword evidence="1" id="KW-0472">Membrane</keyword>
<accession>A0AAU7CJ93</accession>
<dbReference type="InterPro" id="IPR011989">
    <property type="entry name" value="ARM-like"/>
</dbReference>
<evidence type="ECO:0000256" key="1">
    <source>
        <dbReference type="SAM" id="Phobius"/>
    </source>
</evidence>
<dbReference type="SUPFAM" id="SSF48371">
    <property type="entry name" value="ARM repeat"/>
    <property type="match status" value="1"/>
</dbReference>
<feature type="transmembrane region" description="Helical" evidence="1">
    <location>
        <begin position="12"/>
        <end position="31"/>
    </location>
</feature>
<dbReference type="SMART" id="SM00567">
    <property type="entry name" value="EZ_HEAT"/>
    <property type="match status" value="3"/>
</dbReference>
<evidence type="ECO:0000313" key="2">
    <source>
        <dbReference type="EMBL" id="XBH05202.1"/>
    </source>
</evidence>
<dbReference type="PANTHER" id="PTHR12697:SF5">
    <property type="entry name" value="DEOXYHYPUSINE HYDROXYLASE"/>
    <property type="match status" value="1"/>
</dbReference>
<proteinExistence type="predicted"/>
<organism evidence="2">
    <name type="scientific">Singulisphaera sp. Ch08</name>
    <dbReference type="NCBI Taxonomy" id="3120278"/>
    <lineage>
        <taxon>Bacteria</taxon>
        <taxon>Pseudomonadati</taxon>
        <taxon>Planctomycetota</taxon>
        <taxon>Planctomycetia</taxon>
        <taxon>Isosphaerales</taxon>
        <taxon>Isosphaeraceae</taxon>
        <taxon>Singulisphaera</taxon>
    </lineage>
</organism>
<dbReference type="Gene3D" id="1.25.10.10">
    <property type="entry name" value="Leucine-rich Repeat Variant"/>
    <property type="match status" value="2"/>
</dbReference>
<keyword evidence="1" id="KW-0812">Transmembrane</keyword>
<gene>
    <name evidence="2" type="ORF">V5E97_04045</name>
</gene>
<dbReference type="AlphaFoldDB" id="A0AAU7CJ93"/>
<dbReference type="PANTHER" id="PTHR12697">
    <property type="entry name" value="PBS LYASE HEAT-LIKE PROTEIN"/>
    <property type="match status" value="1"/>
</dbReference>
<dbReference type="InterPro" id="IPR004155">
    <property type="entry name" value="PBS_lyase_HEAT"/>
</dbReference>
<dbReference type="GO" id="GO:0016491">
    <property type="term" value="F:oxidoreductase activity"/>
    <property type="evidence" value="ECO:0007669"/>
    <property type="project" value="TreeGrafter"/>
</dbReference>
<dbReference type="InterPro" id="IPR016024">
    <property type="entry name" value="ARM-type_fold"/>
</dbReference>
<dbReference type="EMBL" id="CP155447">
    <property type="protein sequence ID" value="XBH05202.1"/>
    <property type="molecule type" value="Genomic_DNA"/>
</dbReference>
<dbReference type="Pfam" id="PF13646">
    <property type="entry name" value="HEAT_2"/>
    <property type="match status" value="1"/>
</dbReference>
<sequence>MPLKAPRLHLRTLLALVALNAVLLWAGAWVWSPLNRLSARLGPETPAYLRREAAIGLGYGIPPWETERAVSTLIRTLGDPSPRVRESAAAGLTGHGANARGAIPYLLKLVNDKDRGARASALGALGVIEAASGGKPNPEVIAALIRALDDSAMEVRLMAAEALVGLGEFRVIVPVLIAALAEPEGTVHLCRAKLLMGRIGGKTQVLMPVFAKFITDPDPGRRDAALKILVDHGGPEVVKYALRRGLQNQDASVRQWAASTMDRLGLAASP</sequence>
<dbReference type="RefSeq" id="WP_406698010.1">
    <property type="nucleotide sequence ID" value="NZ_CP155447.1"/>
</dbReference>
<name>A0AAU7CJ93_9BACT</name>
<protein>
    <submittedName>
        <fullName evidence="2">HEAT repeat domain-containing protein</fullName>
    </submittedName>
</protein>
<reference evidence="2" key="1">
    <citation type="submission" date="2024-05" db="EMBL/GenBank/DDBJ databases">
        <title>Planctomycetes of the genus Singulisphaera possess chitinolytic capabilities.</title>
        <authorList>
            <person name="Ivanova A."/>
        </authorList>
    </citation>
    <scope>NUCLEOTIDE SEQUENCE</scope>
    <source>
        <strain evidence="2">Ch08T</strain>
    </source>
</reference>
<keyword evidence="1" id="KW-1133">Transmembrane helix</keyword>